<gene>
    <name evidence="1" type="ORF">QEH59_14495</name>
</gene>
<reference evidence="1 2" key="1">
    <citation type="submission" date="2023-04" db="EMBL/GenBank/DDBJ databases">
        <title>A novel bacteria isolated from coastal sediment.</title>
        <authorList>
            <person name="Liu X.-J."/>
            <person name="Du Z.-J."/>
        </authorList>
    </citation>
    <scope>NUCLEOTIDE SEQUENCE [LARGE SCALE GENOMIC DNA]</scope>
    <source>
        <strain evidence="1 2">SDUM461004</strain>
    </source>
</reference>
<sequence>MNLEVSAQDGTNQVRVVFTCYDWAKRGVEEVYYRNGDQYELIEMRNLSRTKPYVYSGPKRFQLFKKVVSLEPGVSEEVQYQVCGETVIQQNGGRVLVVISPEPDNSSVFDYRIYTLEDSLDEFPRNSFRLVSFANETLYFQIEDKKPQKIEPGQRLTIKPDLDKAGFVSVVFRDAAGDLLYSKKWYSEPEVRDLVFLRNYDGRRGKGRLGVRIITEVVKDLRTPLAE</sequence>
<proteinExistence type="predicted"/>
<dbReference type="EMBL" id="JARXIC010000028">
    <property type="protein sequence ID" value="MDQ8195640.1"/>
    <property type="molecule type" value="Genomic_DNA"/>
</dbReference>
<evidence type="ECO:0008006" key="3">
    <source>
        <dbReference type="Google" id="ProtNLM"/>
    </source>
</evidence>
<evidence type="ECO:0000313" key="2">
    <source>
        <dbReference type="Proteomes" id="UP001243717"/>
    </source>
</evidence>
<dbReference type="RefSeq" id="WP_308986090.1">
    <property type="nucleotide sequence ID" value="NZ_JARXIC010000028.1"/>
</dbReference>
<name>A0ABU1AP63_9BACT</name>
<dbReference type="Proteomes" id="UP001243717">
    <property type="component" value="Unassembled WGS sequence"/>
</dbReference>
<accession>A0ABU1AP63</accession>
<evidence type="ECO:0000313" key="1">
    <source>
        <dbReference type="EMBL" id="MDQ8195640.1"/>
    </source>
</evidence>
<organism evidence="1 2">
    <name type="scientific">Thalassobacterium sedimentorum</name>
    <dbReference type="NCBI Taxonomy" id="3041258"/>
    <lineage>
        <taxon>Bacteria</taxon>
        <taxon>Pseudomonadati</taxon>
        <taxon>Verrucomicrobiota</taxon>
        <taxon>Opitutia</taxon>
        <taxon>Puniceicoccales</taxon>
        <taxon>Coraliomargaritaceae</taxon>
        <taxon>Thalassobacterium</taxon>
    </lineage>
</organism>
<comment type="caution">
    <text evidence="1">The sequence shown here is derived from an EMBL/GenBank/DDBJ whole genome shotgun (WGS) entry which is preliminary data.</text>
</comment>
<keyword evidence="2" id="KW-1185">Reference proteome</keyword>
<protein>
    <recommendedName>
        <fullName evidence="3">DUF3108 domain-containing protein</fullName>
    </recommendedName>
</protein>